<evidence type="ECO:0008006" key="4">
    <source>
        <dbReference type="Google" id="ProtNLM"/>
    </source>
</evidence>
<sequence length="120" mass="13358">MKSFFFSILLLFSLNSFAQSDTITAATAKNYIGKEVVLKGILKGVKPYSDRNGKDILFLDIDESFPNTEIGVTVFPDAVPEVKITKEDIGRTVFITGIVQDYKGKPSLPISEGKQFKYKE</sequence>
<organism evidence="2 3">
    <name type="scientific">Lacihabitans soyangensis</name>
    <dbReference type="NCBI Taxonomy" id="869394"/>
    <lineage>
        <taxon>Bacteria</taxon>
        <taxon>Pseudomonadati</taxon>
        <taxon>Bacteroidota</taxon>
        <taxon>Cytophagia</taxon>
        <taxon>Cytophagales</taxon>
        <taxon>Leadbetterellaceae</taxon>
        <taxon>Lacihabitans</taxon>
    </lineage>
</organism>
<dbReference type="Proteomes" id="UP001204144">
    <property type="component" value="Unassembled WGS sequence"/>
</dbReference>
<evidence type="ECO:0000256" key="1">
    <source>
        <dbReference type="SAM" id="SignalP"/>
    </source>
</evidence>
<dbReference type="AlphaFoldDB" id="A0AAE3H386"/>
<evidence type="ECO:0000313" key="3">
    <source>
        <dbReference type="Proteomes" id="UP001204144"/>
    </source>
</evidence>
<accession>A0AAE3H386</accession>
<dbReference type="EMBL" id="RJUF01000030">
    <property type="protein sequence ID" value="MCP9763520.1"/>
    <property type="molecule type" value="Genomic_DNA"/>
</dbReference>
<comment type="caution">
    <text evidence="2">The sequence shown here is derived from an EMBL/GenBank/DDBJ whole genome shotgun (WGS) entry which is preliminary data.</text>
</comment>
<feature type="signal peptide" evidence="1">
    <location>
        <begin position="1"/>
        <end position="18"/>
    </location>
</feature>
<protein>
    <recommendedName>
        <fullName evidence="4">DNA-binding protein</fullName>
    </recommendedName>
</protein>
<name>A0AAE3H386_9BACT</name>
<dbReference type="RefSeq" id="WP_255037300.1">
    <property type="nucleotide sequence ID" value="NZ_RJUF01000030.1"/>
</dbReference>
<keyword evidence="1" id="KW-0732">Signal</keyword>
<feature type="chain" id="PRO_5042121102" description="DNA-binding protein" evidence="1">
    <location>
        <begin position="19"/>
        <end position="120"/>
    </location>
</feature>
<reference evidence="2 3" key="1">
    <citation type="submission" date="2018-11" db="EMBL/GenBank/DDBJ databases">
        <title>Novel bacteria species description.</title>
        <authorList>
            <person name="Han J.-H."/>
        </authorList>
    </citation>
    <scope>NUCLEOTIDE SEQUENCE [LARGE SCALE GENOMIC DNA]</scope>
    <source>
        <strain evidence="2 3">KCTC23259</strain>
    </source>
</reference>
<gene>
    <name evidence="2" type="ORF">EGI31_11185</name>
</gene>
<evidence type="ECO:0000313" key="2">
    <source>
        <dbReference type="EMBL" id="MCP9763520.1"/>
    </source>
</evidence>
<keyword evidence="3" id="KW-1185">Reference proteome</keyword>
<proteinExistence type="predicted"/>